<feature type="region of interest" description="Disordered" evidence="12">
    <location>
        <begin position="660"/>
        <end position="686"/>
    </location>
</feature>
<dbReference type="AlphaFoldDB" id="A0A834BYF0"/>
<evidence type="ECO:0000313" key="17">
    <source>
        <dbReference type="Proteomes" id="UP000646548"/>
    </source>
</evidence>
<feature type="compositionally biased region" description="Basic and acidic residues" evidence="12">
    <location>
        <begin position="337"/>
        <end position="354"/>
    </location>
</feature>
<dbReference type="Proteomes" id="UP000646548">
    <property type="component" value="Unassembled WGS sequence"/>
</dbReference>
<name>A0A834BYF0_ORYME</name>
<dbReference type="PANTHER" id="PTHR24353:SF68">
    <property type="match status" value="1"/>
</dbReference>
<comment type="catalytic activity">
    <reaction evidence="8 10">
        <text>L-threonyl-[protein] + ATP = O-phospho-L-threonyl-[protein] + ADP + H(+)</text>
        <dbReference type="Rhea" id="RHEA:46608"/>
        <dbReference type="Rhea" id="RHEA-COMP:11060"/>
        <dbReference type="Rhea" id="RHEA-COMP:11605"/>
        <dbReference type="ChEBI" id="CHEBI:15378"/>
        <dbReference type="ChEBI" id="CHEBI:30013"/>
        <dbReference type="ChEBI" id="CHEBI:30616"/>
        <dbReference type="ChEBI" id="CHEBI:61977"/>
        <dbReference type="ChEBI" id="CHEBI:456216"/>
        <dbReference type="EC" id="2.7.11.12"/>
    </reaction>
</comment>
<dbReference type="FunFam" id="1.10.510.10:FF:000210">
    <property type="entry name" value="Non-specific serine/threonine protein kinase"/>
    <property type="match status" value="1"/>
</dbReference>
<feature type="domain" description="Cyclic nucleotide-binding" evidence="14">
    <location>
        <begin position="115"/>
        <end position="230"/>
    </location>
</feature>
<reference evidence="16" key="1">
    <citation type="journal article" name="BMC Genomics">
        <title>Long-read sequencing and de novo genome assembly of marine medaka (Oryzias melastigma).</title>
        <authorList>
            <person name="Liang P."/>
            <person name="Saqib H.S.A."/>
            <person name="Ni X."/>
            <person name="Shen Y."/>
        </authorList>
    </citation>
    <scope>NUCLEOTIDE SEQUENCE</scope>
    <source>
        <strain evidence="16">Bigg-433</strain>
    </source>
</reference>
<dbReference type="InterPro" id="IPR035014">
    <property type="entry name" value="STKc_cGK"/>
</dbReference>
<keyword evidence="4 10" id="KW-0808">Transferase</keyword>
<evidence type="ECO:0000256" key="6">
    <source>
        <dbReference type="ARBA" id="ARBA00022777"/>
    </source>
</evidence>
<keyword evidence="6 10" id="KW-0418">Kinase</keyword>
<evidence type="ECO:0000259" key="14">
    <source>
        <dbReference type="PROSITE" id="PS50042"/>
    </source>
</evidence>
<dbReference type="PROSITE" id="PS51285">
    <property type="entry name" value="AGC_KINASE_CTER"/>
    <property type="match status" value="1"/>
</dbReference>
<keyword evidence="10" id="KW-0140">cGMP</keyword>
<dbReference type="Pfam" id="PF00069">
    <property type="entry name" value="Pkinase"/>
    <property type="match status" value="1"/>
</dbReference>
<evidence type="ECO:0000259" key="13">
    <source>
        <dbReference type="PROSITE" id="PS50011"/>
    </source>
</evidence>
<evidence type="ECO:0000256" key="4">
    <source>
        <dbReference type="ARBA" id="ARBA00022679"/>
    </source>
</evidence>
<dbReference type="Gene3D" id="2.60.120.10">
    <property type="entry name" value="Jelly Rolls"/>
    <property type="match status" value="1"/>
</dbReference>
<dbReference type="EMBL" id="WKFB01000815">
    <property type="protein sequence ID" value="KAF6717683.1"/>
    <property type="molecule type" value="Genomic_DNA"/>
</dbReference>
<protein>
    <recommendedName>
        <fullName evidence="2 10">cGMP-dependent protein kinase</fullName>
        <ecNumber evidence="2 10">2.7.11.12</ecNumber>
    </recommendedName>
</protein>
<dbReference type="GO" id="GO:0005524">
    <property type="term" value="F:ATP binding"/>
    <property type="evidence" value="ECO:0007669"/>
    <property type="project" value="UniProtKB-KW"/>
</dbReference>
<dbReference type="SUPFAM" id="SSF56112">
    <property type="entry name" value="Protein kinase-like (PK-like)"/>
    <property type="match status" value="1"/>
</dbReference>
<accession>A0A834BYF0</accession>
<sequence length="686" mass="76446">MAASRAHGSLRDLQLALQLKVEELRQRDALIDELELELDCKDDLIRQLQVELDRFRGAAQRTGKDSDTHRTKRHAFSTEAPPMDPAHLATVSITGFRKSKESRDLIQNALLDNDFMKHLDQEQIASMVDRMYPTSLEKGSGVIREGEAGSTLYVLEDGTVEVTKQGKKRSDFSAGKVFGELAVLHRCTCTAAVTALTDIRLWALDRQDFQTVTMRAGLLKRSRHTDLLRSVPWFQPLPEGVLCRLADALEEVGGASLDTLQKLRQVKASQQSSADGEEPQTEEDVRAATVTAVGGATCLVIDRETFKRLVGEPDGKPDGEPGREPDEEPDEEPDGEPDGKPDGELDREPDRGDDGAGVESRTGSDFFSGLSLSRFRIMSTLGQGGFGPVELVQLEDDPTRSFALKVQKKSGILQTGQQNQVRSERRILTEAHNLFIVRLYGTFRDSRCVYLLLEACVGGDLWSLLQDRGALDDGAARFYAGCVTEALVYLHLRGFVYRNLKPENLLLDLRGYVKLVDFRFAKKVDVGKKTWTFCGTPEYVAPEILLNRGHDGSVDCWALGILLFELLCGSPPFSGSDPLEIYSVILRGIDMIQFPRKVTKSATNLIKGLCRERPSERVGNQKNRLRDVQKHKWFDGFNWDGLRQRSIRAPFEPAVGRTLEHSSYGSFTEDTDEPPPDDGSGWDAEF</sequence>
<dbReference type="Gene3D" id="1.20.5.170">
    <property type="match status" value="1"/>
</dbReference>
<evidence type="ECO:0000256" key="1">
    <source>
        <dbReference type="ARBA" id="ARBA00006352"/>
    </source>
</evidence>
<gene>
    <name evidence="16" type="ORF">FQA47_005690</name>
</gene>
<feature type="binding site" evidence="11">
    <location>
        <position position="405"/>
    </location>
    <ligand>
        <name>ATP</name>
        <dbReference type="ChEBI" id="CHEBI:30616"/>
    </ligand>
</feature>
<dbReference type="EC" id="2.7.11.12" evidence="2 10"/>
<dbReference type="Gene3D" id="1.10.510.10">
    <property type="entry name" value="Transferase(Phosphotransferase) domain 1"/>
    <property type="match status" value="1"/>
</dbReference>
<evidence type="ECO:0000256" key="10">
    <source>
        <dbReference type="PIRNR" id="PIRNR000559"/>
    </source>
</evidence>
<dbReference type="PROSITE" id="PS50042">
    <property type="entry name" value="CNMP_BINDING_3"/>
    <property type="match status" value="2"/>
</dbReference>
<evidence type="ECO:0000313" key="16">
    <source>
        <dbReference type="EMBL" id="KAF6717683.1"/>
    </source>
</evidence>
<dbReference type="GO" id="GO:0030553">
    <property type="term" value="F:cGMP binding"/>
    <property type="evidence" value="ECO:0007669"/>
    <property type="project" value="UniProtKB-KW"/>
</dbReference>
<comment type="catalytic activity">
    <reaction evidence="9">
        <text>L-seryl-[protein] + ATP = O-phospho-L-seryl-[protein] + ADP + H(+)</text>
        <dbReference type="Rhea" id="RHEA:17989"/>
        <dbReference type="Rhea" id="RHEA-COMP:9863"/>
        <dbReference type="Rhea" id="RHEA-COMP:11604"/>
        <dbReference type="ChEBI" id="CHEBI:15378"/>
        <dbReference type="ChEBI" id="CHEBI:29999"/>
        <dbReference type="ChEBI" id="CHEBI:30616"/>
        <dbReference type="ChEBI" id="CHEBI:83421"/>
        <dbReference type="ChEBI" id="CHEBI:456216"/>
        <dbReference type="EC" id="2.7.11.12"/>
    </reaction>
</comment>
<dbReference type="CDD" id="cd12086">
    <property type="entry name" value="DD_cGKI-beta"/>
    <property type="match status" value="1"/>
</dbReference>
<feature type="domain" description="Cyclic nucleotide-binding" evidence="14">
    <location>
        <begin position="276"/>
        <end position="311"/>
    </location>
</feature>
<keyword evidence="10" id="KW-0142">cGMP-binding</keyword>
<dbReference type="PRINTS" id="PR00103">
    <property type="entry name" value="CAMPKINASE"/>
</dbReference>
<dbReference type="PROSITE" id="PS00888">
    <property type="entry name" value="CNMP_BINDING_1"/>
    <property type="match status" value="1"/>
</dbReference>
<feature type="compositionally biased region" description="Basic and acidic residues" evidence="12">
    <location>
        <begin position="308"/>
        <end position="324"/>
    </location>
</feature>
<evidence type="ECO:0000256" key="9">
    <source>
        <dbReference type="ARBA" id="ARBA00047462"/>
    </source>
</evidence>
<dbReference type="InterPro" id="IPR018490">
    <property type="entry name" value="cNMP-bd_dom_sf"/>
</dbReference>
<comment type="similarity">
    <text evidence="1 10">Belongs to the protein kinase superfamily. AGC Ser/Thr protein kinase family. cGMP subfamily.</text>
</comment>
<dbReference type="InterPro" id="IPR002374">
    <property type="entry name" value="cGMP_dep_kinase"/>
</dbReference>
<dbReference type="InterPro" id="IPR014710">
    <property type="entry name" value="RmlC-like_jellyroll"/>
</dbReference>
<evidence type="ECO:0000256" key="8">
    <source>
        <dbReference type="ARBA" id="ARBA00047298"/>
    </source>
</evidence>
<keyword evidence="7 10" id="KW-0067">ATP-binding</keyword>
<dbReference type="PANTHER" id="PTHR24353">
    <property type="entry name" value="CYCLIC NUCLEOTIDE-DEPENDENT PROTEIN KINASE"/>
    <property type="match status" value="1"/>
</dbReference>
<dbReference type="SMART" id="SM00100">
    <property type="entry name" value="cNMP"/>
    <property type="match status" value="1"/>
</dbReference>
<keyword evidence="3 10" id="KW-0723">Serine/threonine-protein kinase</keyword>
<dbReference type="InterPro" id="IPR000719">
    <property type="entry name" value="Prot_kinase_dom"/>
</dbReference>
<feature type="binding site" evidence="11">
    <location>
        <begin position="381"/>
        <end position="389"/>
    </location>
    <ligand>
        <name>ATP</name>
        <dbReference type="ChEBI" id="CHEBI:30616"/>
    </ligand>
</feature>
<dbReference type="PIRSF" id="PIRSF000559">
    <property type="entry name" value="cGMP-dep_kinase"/>
    <property type="match status" value="1"/>
</dbReference>
<dbReference type="InterPro" id="IPR000961">
    <property type="entry name" value="AGC-kinase_C"/>
</dbReference>
<dbReference type="CDD" id="cd00038">
    <property type="entry name" value="CAP_ED"/>
    <property type="match status" value="1"/>
</dbReference>
<evidence type="ECO:0000256" key="5">
    <source>
        <dbReference type="ARBA" id="ARBA00022741"/>
    </source>
</evidence>
<dbReference type="GO" id="GO:0004692">
    <property type="term" value="F:cGMP-dependent protein kinase activity"/>
    <property type="evidence" value="ECO:0007669"/>
    <property type="project" value="UniProtKB-EC"/>
</dbReference>
<dbReference type="Pfam" id="PF00027">
    <property type="entry name" value="cNMP_binding"/>
    <property type="match status" value="1"/>
</dbReference>
<feature type="region of interest" description="Disordered" evidence="12">
    <location>
        <begin position="308"/>
        <end position="363"/>
    </location>
</feature>
<proteinExistence type="inferred from homology"/>
<feature type="domain" description="Protein kinase" evidence="13">
    <location>
        <begin position="375"/>
        <end position="634"/>
    </location>
</feature>
<evidence type="ECO:0000256" key="7">
    <source>
        <dbReference type="ARBA" id="ARBA00022840"/>
    </source>
</evidence>
<feature type="domain" description="AGC-kinase C-terminal" evidence="15">
    <location>
        <begin position="635"/>
        <end position="686"/>
    </location>
</feature>
<dbReference type="CDD" id="cd05572">
    <property type="entry name" value="STKc_cGK"/>
    <property type="match status" value="1"/>
</dbReference>
<comment type="caution">
    <text evidence="16">The sequence shown here is derived from an EMBL/GenBank/DDBJ whole genome shotgun (WGS) entry which is preliminary data.</text>
</comment>
<evidence type="ECO:0000256" key="12">
    <source>
        <dbReference type="SAM" id="MobiDB-lite"/>
    </source>
</evidence>
<evidence type="ECO:0000256" key="11">
    <source>
        <dbReference type="PIRSR" id="PIRSR000559-2"/>
    </source>
</evidence>
<dbReference type="InterPro" id="IPR000595">
    <property type="entry name" value="cNMP-bd_dom"/>
</dbReference>
<dbReference type="InterPro" id="IPR018488">
    <property type="entry name" value="cNMP-bd_CS"/>
</dbReference>
<dbReference type="PROSITE" id="PS50011">
    <property type="entry name" value="PROTEIN_KINASE_DOM"/>
    <property type="match status" value="1"/>
</dbReference>
<evidence type="ECO:0000256" key="2">
    <source>
        <dbReference type="ARBA" id="ARBA00012428"/>
    </source>
</evidence>
<dbReference type="SUPFAM" id="SSF51206">
    <property type="entry name" value="cAMP-binding domain-like"/>
    <property type="match status" value="2"/>
</dbReference>
<feature type="compositionally biased region" description="Acidic residues" evidence="12">
    <location>
        <begin position="325"/>
        <end position="336"/>
    </location>
</feature>
<dbReference type="InterPro" id="IPR011009">
    <property type="entry name" value="Kinase-like_dom_sf"/>
</dbReference>
<organism evidence="16 17">
    <name type="scientific">Oryzias melastigma</name>
    <name type="common">Marine medaka</name>
    <dbReference type="NCBI Taxonomy" id="30732"/>
    <lineage>
        <taxon>Eukaryota</taxon>
        <taxon>Metazoa</taxon>
        <taxon>Chordata</taxon>
        <taxon>Craniata</taxon>
        <taxon>Vertebrata</taxon>
        <taxon>Euteleostomi</taxon>
        <taxon>Actinopterygii</taxon>
        <taxon>Neopterygii</taxon>
        <taxon>Teleostei</taxon>
        <taxon>Neoteleostei</taxon>
        <taxon>Acanthomorphata</taxon>
        <taxon>Ovalentaria</taxon>
        <taxon>Atherinomorphae</taxon>
        <taxon>Beloniformes</taxon>
        <taxon>Adrianichthyidae</taxon>
        <taxon>Oryziinae</taxon>
        <taxon>Oryzias</taxon>
    </lineage>
</organism>
<dbReference type="Gene3D" id="3.30.200.20">
    <property type="entry name" value="Phosphorylase Kinase, domain 1"/>
    <property type="match status" value="1"/>
</dbReference>
<evidence type="ECO:0000256" key="3">
    <source>
        <dbReference type="ARBA" id="ARBA00022527"/>
    </source>
</evidence>
<keyword evidence="5 10" id="KW-0547">Nucleotide-binding</keyword>
<evidence type="ECO:0000259" key="15">
    <source>
        <dbReference type="PROSITE" id="PS51285"/>
    </source>
</evidence>